<dbReference type="GO" id="GO:0004497">
    <property type="term" value="F:monooxygenase activity"/>
    <property type="evidence" value="ECO:0007669"/>
    <property type="project" value="UniProtKB-KW"/>
</dbReference>
<evidence type="ECO:0000313" key="12">
    <source>
        <dbReference type="Proteomes" id="UP000481858"/>
    </source>
</evidence>
<evidence type="ECO:0000259" key="10">
    <source>
        <dbReference type="Pfam" id="PF07110"/>
    </source>
</evidence>
<evidence type="ECO:0000256" key="9">
    <source>
        <dbReference type="SAM" id="Phobius"/>
    </source>
</evidence>
<dbReference type="OrthoDB" id="3454835at2759"/>
<keyword evidence="7 9" id="KW-0472">Membrane</keyword>
<dbReference type="SUPFAM" id="SSF54909">
    <property type="entry name" value="Dimeric alpha+beta barrel"/>
    <property type="match status" value="1"/>
</dbReference>
<protein>
    <recommendedName>
        <fullName evidence="10">EthD domain-containing protein</fullName>
    </recommendedName>
</protein>
<keyword evidence="5" id="KW-0560">Oxidoreductase</keyword>
<dbReference type="InterPro" id="IPR013901">
    <property type="entry name" value="Anthrone_oxy"/>
</dbReference>
<keyword evidence="4 9" id="KW-1133">Transmembrane helix</keyword>
<evidence type="ECO:0000256" key="6">
    <source>
        <dbReference type="ARBA" id="ARBA00023033"/>
    </source>
</evidence>
<name>A0A7C8IUU8_9PEZI</name>
<keyword evidence="6" id="KW-0503">Monooxygenase</keyword>
<feature type="transmembrane region" description="Helical" evidence="9">
    <location>
        <begin position="201"/>
        <end position="225"/>
    </location>
</feature>
<evidence type="ECO:0000256" key="3">
    <source>
        <dbReference type="ARBA" id="ARBA00022692"/>
    </source>
</evidence>
<keyword evidence="12" id="KW-1185">Reference proteome</keyword>
<gene>
    <name evidence="11" type="ORF">GQX73_g811</name>
</gene>
<dbReference type="EMBL" id="WUBL01000004">
    <property type="protein sequence ID" value="KAF2972869.1"/>
    <property type="molecule type" value="Genomic_DNA"/>
</dbReference>
<evidence type="ECO:0000256" key="4">
    <source>
        <dbReference type="ARBA" id="ARBA00022989"/>
    </source>
</evidence>
<dbReference type="InterPro" id="IPR011008">
    <property type="entry name" value="Dimeric_a/b-barrel"/>
</dbReference>
<comment type="subcellular location">
    <subcellularLocation>
        <location evidence="1">Membrane</location>
        <topology evidence="1">Multi-pass membrane protein</topology>
    </subcellularLocation>
</comment>
<dbReference type="GO" id="GO:0016020">
    <property type="term" value="C:membrane"/>
    <property type="evidence" value="ECO:0007669"/>
    <property type="project" value="UniProtKB-SubCell"/>
</dbReference>
<evidence type="ECO:0000256" key="5">
    <source>
        <dbReference type="ARBA" id="ARBA00023002"/>
    </source>
</evidence>
<feature type="transmembrane region" description="Helical" evidence="9">
    <location>
        <begin position="237"/>
        <end position="256"/>
    </location>
</feature>
<comment type="similarity">
    <text evidence="2">Belongs to the tpcK family.</text>
</comment>
<evidence type="ECO:0000256" key="1">
    <source>
        <dbReference type="ARBA" id="ARBA00004141"/>
    </source>
</evidence>
<dbReference type="InterPro" id="IPR009799">
    <property type="entry name" value="EthD_dom"/>
</dbReference>
<dbReference type="InParanoid" id="A0A7C8IUU8"/>
<keyword evidence="3 9" id="KW-0812">Transmembrane</keyword>
<dbReference type="Pfam" id="PF08592">
    <property type="entry name" value="Anthrone_oxy"/>
    <property type="match status" value="1"/>
</dbReference>
<organism evidence="11 12">
    <name type="scientific">Xylaria multiplex</name>
    <dbReference type="NCBI Taxonomy" id="323545"/>
    <lineage>
        <taxon>Eukaryota</taxon>
        <taxon>Fungi</taxon>
        <taxon>Dikarya</taxon>
        <taxon>Ascomycota</taxon>
        <taxon>Pezizomycotina</taxon>
        <taxon>Sordariomycetes</taxon>
        <taxon>Xylariomycetidae</taxon>
        <taxon>Xylariales</taxon>
        <taxon>Xylariaceae</taxon>
        <taxon>Xylaria</taxon>
    </lineage>
</organism>
<comment type="caution">
    <text evidence="11">The sequence shown here is derived from an EMBL/GenBank/DDBJ whole genome shotgun (WGS) entry which is preliminary data.</text>
</comment>
<comment type="similarity">
    <text evidence="8">Belongs to the anthrone oxygenase family.</text>
</comment>
<dbReference type="AlphaFoldDB" id="A0A7C8IUU8"/>
<dbReference type="Pfam" id="PF07110">
    <property type="entry name" value="EthD"/>
    <property type="match status" value="1"/>
</dbReference>
<dbReference type="PANTHER" id="PTHR35042">
    <property type="entry name" value="ANTHRONE OXYGENASE ENCC"/>
    <property type="match status" value="1"/>
</dbReference>
<proteinExistence type="inferred from homology"/>
<feature type="domain" description="EthD" evidence="10">
    <location>
        <begin position="28"/>
        <end position="124"/>
    </location>
</feature>
<evidence type="ECO:0000256" key="7">
    <source>
        <dbReference type="ARBA" id="ARBA00023136"/>
    </source>
</evidence>
<feature type="transmembrane region" description="Helical" evidence="9">
    <location>
        <begin position="157"/>
        <end position="181"/>
    </location>
</feature>
<accession>A0A7C8IUU8</accession>
<sequence length="314" mass="35401">MSSPKEHRPAVPHSEGQFLCVTICGYKKAGVSDEDYHHYMAQVSAPLARDLMMKYGIVRWTQIYNTTEIRATISQLYDPTLTQLADFDMFSQVVFKKLEDFKKFKQDPIYKTRLTARHDNFIDTKRSMMTIGSIEQYIDRGNVVDGVEDSEKSATDLVTVFSLTAGCFLSGIMMGTSLLTIPAFLDTAHTADQLCTQWARLYHYGVNISPSISVATFLLYVYAAVRNWFSCGSDRWSFVLAGVVTAAMIPFTWIIMMPTNDKLFALEAEAQAGHLTASLEHVRALVTEWNLMHMLRSSFPLAGALIGFLMHTRK</sequence>
<reference evidence="11 12" key="1">
    <citation type="submission" date="2019-12" db="EMBL/GenBank/DDBJ databases">
        <title>Draft genome sequence of the ascomycete Xylaria multiplex DSM 110363.</title>
        <authorList>
            <person name="Buettner E."/>
            <person name="Kellner H."/>
        </authorList>
    </citation>
    <scope>NUCLEOTIDE SEQUENCE [LARGE SCALE GENOMIC DNA]</scope>
    <source>
        <strain evidence="11 12">DSM 110363</strain>
    </source>
</reference>
<feature type="transmembrane region" description="Helical" evidence="9">
    <location>
        <begin position="291"/>
        <end position="310"/>
    </location>
</feature>
<dbReference type="PANTHER" id="PTHR35042:SF3">
    <property type="entry name" value="ANTHRONE OXYGENASE-RELATED"/>
    <property type="match status" value="1"/>
</dbReference>
<dbReference type="Proteomes" id="UP000481858">
    <property type="component" value="Unassembled WGS sequence"/>
</dbReference>
<evidence type="ECO:0000256" key="8">
    <source>
        <dbReference type="ARBA" id="ARBA00034313"/>
    </source>
</evidence>
<evidence type="ECO:0000256" key="2">
    <source>
        <dbReference type="ARBA" id="ARBA00005986"/>
    </source>
</evidence>
<dbReference type="Gene3D" id="3.30.70.100">
    <property type="match status" value="1"/>
</dbReference>
<evidence type="ECO:0000313" key="11">
    <source>
        <dbReference type="EMBL" id="KAF2972869.1"/>
    </source>
</evidence>